<dbReference type="RefSeq" id="WP_131885233.1">
    <property type="nucleotide sequence ID" value="NZ_CP143053.1"/>
</dbReference>
<dbReference type="EMBL" id="SMCX01000004">
    <property type="protein sequence ID" value="TCW25341.1"/>
    <property type="molecule type" value="Genomic_DNA"/>
</dbReference>
<reference evidence="3 4" key="1">
    <citation type="submission" date="2019-03" db="EMBL/GenBank/DDBJ databases">
        <title>Root nodule microbial communities of legume samples collected from USA, Mexico and Botswana.</title>
        <authorList>
            <person name="Hirsch A."/>
        </authorList>
    </citation>
    <scope>NUCLEOTIDE SEQUENCE [LARGE SCALE GENOMIC DNA]</scope>
    <source>
        <strain evidence="3 4">55</strain>
    </source>
</reference>
<comment type="caution">
    <text evidence="3">The sequence shown here is derived from an EMBL/GenBank/DDBJ whole genome shotgun (WGS) entry which is preliminary data.</text>
</comment>
<dbReference type="Proteomes" id="UP000295805">
    <property type="component" value="Unassembled WGS sequence"/>
</dbReference>
<feature type="signal peptide" evidence="2">
    <location>
        <begin position="1"/>
        <end position="25"/>
    </location>
</feature>
<feature type="region of interest" description="Disordered" evidence="1">
    <location>
        <begin position="167"/>
        <end position="191"/>
    </location>
</feature>
<feature type="region of interest" description="Disordered" evidence="1">
    <location>
        <begin position="25"/>
        <end position="72"/>
    </location>
</feature>
<gene>
    <name evidence="3" type="ORF">EDD19_10460</name>
</gene>
<keyword evidence="2" id="KW-0732">Signal</keyword>
<name>A0A4R3ZX30_9ACTN</name>
<dbReference type="AlphaFoldDB" id="A0A4R3ZX30"/>
<evidence type="ECO:0000313" key="4">
    <source>
        <dbReference type="Proteomes" id="UP000295805"/>
    </source>
</evidence>
<proteinExistence type="predicted"/>
<feature type="compositionally biased region" description="Polar residues" evidence="1">
    <location>
        <begin position="180"/>
        <end position="191"/>
    </location>
</feature>
<protein>
    <recommendedName>
        <fullName evidence="5">Secreted protein</fullName>
    </recommendedName>
</protein>
<evidence type="ECO:0008006" key="5">
    <source>
        <dbReference type="Google" id="ProtNLM"/>
    </source>
</evidence>
<evidence type="ECO:0000313" key="3">
    <source>
        <dbReference type="EMBL" id="TCW25341.1"/>
    </source>
</evidence>
<organism evidence="3 4">
    <name type="scientific">Dietzia cinnamea</name>
    <dbReference type="NCBI Taxonomy" id="321318"/>
    <lineage>
        <taxon>Bacteria</taxon>
        <taxon>Bacillati</taxon>
        <taxon>Actinomycetota</taxon>
        <taxon>Actinomycetes</taxon>
        <taxon>Mycobacteriales</taxon>
        <taxon>Dietziaceae</taxon>
        <taxon>Dietzia</taxon>
    </lineage>
</organism>
<accession>A0A4R3ZX30</accession>
<sequence length="191" mass="17697">MTKSIAYVGALAAALLVASAGTAAAQSSDPADTGSIPGSAAADGEKNTGAESGSGAGAEDGETGQLGELGELLPGSVTGSLPGYASGPLGSAATFACNVGSAAGLAANAIGAPLQVPVGVICAVLNPAARSADALLAGDVDGSVSAVLSGVPLVGGSLADQLDTSSATESVEGSVGEQLGSLTETSLSPAN</sequence>
<evidence type="ECO:0000256" key="2">
    <source>
        <dbReference type="SAM" id="SignalP"/>
    </source>
</evidence>
<feature type="chain" id="PRO_5020364675" description="Secreted protein" evidence="2">
    <location>
        <begin position="26"/>
        <end position="191"/>
    </location>
</feature>
<dbReference type="GeneID" id="89530280"/>
<evidence type="ECO:0000256" key="1">
    <source>
        <dbReference type="SAM" id="MobiDB-lite"/>
    </source>
</evidence>
<feature type="compositionally biased region" description="Low complexity" evidence="1">
    <location>
        <begin position="63"/>
        <end position="72"/>
    </location>
</feature>